<proteinExistence type="predicted"/>
<dbReference type="EMBL" id="MAIC01000004">
    <property type="protein sequence ID" value="OPB79621.1"/>
    <property type="molecule type" value="Genomic_DNA"/>
</dbReference>
<organism evidence="1 2">
    <name type="scientific">Elizabethkingia ursingii</name>
    <dbReference type="NCBI Taxonomy" id="1756150"/>
    <lineage>
        <taxon>Bacteria</taxon>
        <taxon>Pseudomonadati</taxon>
        <taxon>Bacteroidota</taxon>
        <taxon>Flavobacteriia</taxon>
        <taxon>Flavobacteriales</taxon>
        <taxon>Weeksellaceae</taxon>
        <taxon>Elizabethkingia</taxon>
    </lineage>
</organism>
<evidence type="ECO:0000313" key="2">
    <source>
        <dbReference type="Proteomes" id="UP000190816"/>
    </source>
</evidence>
<sequence length="73" mass="8206">MLITDQIQILGDPEKILLFGDSIPPEYLLSDTPIFTQIRLLRSFILIPAIPLSHMENIVHHNEWGAPSGDLSL</sequence>
<reference evidence="1 2" key="1">
    <citation type="submission" date="2016-06" db="EMBL/GenBank/DDBJ databases">
        <authorList>
            <person name="Nicholson A.C."/>
        </authorList>
    </citation>
    <scope>NUCLEOTIDE SEQUENCE [LARGE SCALE GENOMIC DNA]</scope>
    <source>
        <strain evidence="1 2">G4123</strain>
    </source>
</reference>
<name>A0AAJ3NF26_9FLAO</name>
<gene>
    <name evidence="1" type="ORF">BAY32_18220</name>
</gene>
<comment type="caution">
    <text evidence="1">The sequence shown here is derived from an EMBL/GenBank/DDBJ whole genome shotgun (WGS) entry which is preliminary data.</text>
</comment>
<accession>A0AAJ3NF26</accession>
<dbReference type="Proteomes" id="UP000190816">
    <property type="component" value="Unassembled WGS sequence"/>
</dbReference>
<dbReference type="AlphaFoldDB" id="A0AAJ3NF26"/>
<protein>
    <submittedName>
        <fullName evidence="1">Uncharacterized protein</fullName>
    </submittedName>
</protein>
<evidence type="ECO:0000313" key="1">
    <source>
        <dbReference type="EMBL" id="OPB79621.1"/>
    </source>
</evidence>
<dbReference type="KEGG" id="ego:BBD34_02215"/>
<dbReference type="RefSeq" id="WP_078402194.1">
    <property type="nucleotide sequence ID" value="NZ_CP016377.1"/>
</dbReference>